<dbReference type="PANTHER" id="PTHR43476">
    <property type="entry name" value="3-(3-HYDROXY-PHENYL)PROPIONATE/3-HYDROXYCINNAMIC ACID HYDROXYLASE"/>
    <property type="match status" value="1"/>
</dbReference>
<gene>
    <name evidence="6" type="ORF">Aud_009309</name>
</gene>
<evidence type="ECO:0000313" key="6">
    <source>
        <dbReference type="EMBL" id="GIC92834.1"/>
    </source>
</evidence>
<reference evidence="6" key="1">
    <citation type="journal article" date="2015" name="Genome Announc.">
        <title>Draft Genome Sequence of the Pathogenic Filamentous Fungus Aspergillus udagawae Strain IFM 46973T.</title>
        <authorList>
            <person name="Kusuya Y."/>
            <person name="Takahashi-Nakaguchi A."/>
            <person name="Takahashi H."/>
            <person name="Yaguchi T."/>
        </authorList>
    </citation>
    <scope>NUCLEOTIDE SEQUENCE</scope>
    <source>
        <strain evidence="6">IFM 46973</strain>
    </source>
</reference>
<evidence type="ECO:0000313" key="7">
    <source>
        <dbReference type="Proteomes" id="UP000036893"/>
    </source>
</evidence>
<dbReference type="GO" id="GO:0016491">
    <property type="term" value="F:oxidoreductase activity"/>
    <property type="evidence" value="ECO:0007669"/>
    <property type="project" value="UniProtKB-KW"/>
</dbReference>
<name>A0A8E0V584_9EURO</name>
<feature type="compositionally biased region" description="Low complexity" evidence="4">
    <location>
        <begin position="520"/>
        <end position="535"/>
    </location>
</feature>
<comment type="caution">
    <text evidence="6">The sequence shown here is derived from an EMBL/GenBank/DDBJ whole genome shotgun (WGS) entry which is preliminary data.</text>
</comment>
<dbReference type="Pfam" id="PF01494">
    <property type="entry name" value="FAD_binding_3"/>
    <property type="match status" value="1"/>
</dbReference>
<dbReference type="GO" id="GO:0071949">
    <property type="term" value="F:FAD binding"/>
    <property type="evidence" value="ECO:0007669"/>
    <property type="project" value="InterPro"/>
</dbReference>
<keyword evidence="1" id="KW-0285">Flavoprotein</keyword>
<dbReference type="InterPro" id="IPR036188">
    <property type="entry name" value="FAD/NAD-bd_sf"/>
</dbReference>
<dbReference type="RefSeq" id="XP_043150100.1">
    <property type="nucleotide sequence ID" value="XM_043294165.1"/>
</dbReference>
<organism evidence="6 7">
    <name type="scientific">Aspergillus udagawae</name>
    <dbReference type="NCBI Taxonomy" id="91492"/>
    <lineage>
        <taxon>Eukaryota</taxon>
        <taxon>Fungi</taxon>
        <taxon>Dikarya</taxon>
        <taxon>Ascomycota</taxon>
        <taxon>Pezizomycotina</taxon>
        <taxon>Eurotiomycetes</taxon>
        <taxon>Eurotiomycetidae</taxon>
        <taxon>Eurotiales</taxon>
        <taxon>Aspergillaceae</taxon>
        <taxon>Aspergillus</taxon>
        <taxon>Aspergillus subgen. Fumigati</taxon>
    </lineage>
</organism>
<keyword evidence="2" id="KW-0274">FAD</keyword>
<sequence length="717" mass="79520">MAESIDYETTDVVICGCGPTGALLSAYLSRMSVAHIVLEKETAITTDPRGIALDEDGIRLLQGVGLYDKIYTEIGTCMGQFQFIGGTQRSLRQKPFLQMDYSTYYAFEDSKLTLLRDNQTEGGTGHVGFICHKQPVLEKHLREAMHAPGVSALRSGCLVSHLSEDRDWTYCHYLDSQGNTHAIRSRFFVGADGKTGYTRKMYLEPQGVQMEAANHAFYDETWVALNWEITLPTPQSHPDFPLWSKGYTPEQVYDTFFPADFRFLCNPDRPAVCGRFGLPRDRLWRFEFVVHADEDGERMAEKDMIMKVVFPYITHPGSLYGLTQDVQFPEDCIRVLRSRPFRFSARSCNRWAQGRVVLCGDAAHVFPPFGGQGIASGFRDAASLAWRLALLCRNHNHNHNHKDSPHSAAGADAPRHAAVLRGWYLERKQQLERSLASTIQNGRFVTESNPLAILLRSVLLFIQRLVPAWRRGLRLGRRQGGMVRYAHEEGMPFLPEFGGGVCLPQGYCRAIPGIRGGAAITTSSTSTSSGNGSTGKLQRSEEIEDCEERGGIRFTDDVIFGSSSSTTTTTAASQPRLFRLLVYLRSLDDLPAAHRDIGDIDQLSRGEIHAADVVFLVERAGASAGNAHSAAVPESDMQSALSATYWQIATGPEFAASPLCANRPAPRFYDPYYMGKVLGGKRYVVVRPDRFVFAAVDSRGELQRALGAAADYLQGLS</sequence>
<dbReference type="Proteomes" id="UP000036893">
    <property type="component" value="Unassembled WGS sequence"/>
</dbReference>
<evidence type="ECO:0000259" key="5">
    <source>
        <dbReference type="Pfam" id="PF01494"/>
    </source>
</evidence>
<reference evidence="6" key="2">
    <citation type="submission" date="2021-01" db="EMBL/GenBank/DDBJ databases">
        <title>Pan-genome distribution and transcriptional activeness of fungal secondary metabolism genes in Aspergillus section Fumigati.</title>
        <authorList>
            <person name="Takahashi H."/>
            <person name="Umemura M."/>
            <person name="Ninomiya A."/>
            <person name="Kusuya Y."/>
            <person name="Urayama S."/>
            <person name="Shimizu M."/>
            <person name="Watanabe A."/>
            <person name="Kamei K."/>
            <person name="Yaguchi T."/>
            <person name="Hagiwara D."/>
        </authorList>
    </citation>
    <scope>NUCLEOTIDE SEQUENCE</scope>
    <source>
        <strain evidence="6">IFM 46973</strain>
    </source>
</reference>
<dbReference type="InterPro" id="IPR050631">
    <property type="entry name" value="PheA/TfdB_FAD_monoxygenase"/>
</dbReference>
<feature type="domain" description="FAD-binding" evidence="5">
    <location>
        <begin position="10"/>
        <end position="396"/>
    </location>
</feature>
<dbReference type="InterPro" id="IPR002938">
    <property type="entry name" value="FAD-bd"/>
</dbReference>
<dbReference type="EMBL" id="BBXM02000007">
    <property type="protein sequence ID" value="GIC92834.1"/>
    <property type="molecule type" value="Genomic_DNA"/>
</dbReference>
<dbReference type="SUPFAM" id="SSF51905">
    <property type="entry name" value="FAD/NAD(P)-binding domain"/>
    <property type="match status" value="1"/>
</dbReference>
<dbReference type="PANTHER" id="PTHR43476:SF3">
    <property type="entry name" value="FAD-BINDING MONOOXYGENASE"/>
    <property type="match status" value="1"/>
</dbReference>
<dbReference type="GeneID" id="66996786"/>
<evidence type="ECO:0000256" key="2">
    <source>
        <dbReference type="ARBA" id="ARBA00022827"/>
    </source>
</evidence>
<dbReference type="Gene3D" id="3.30.9.10">
    <property type="entry name" value="D-Amino Acid Oxidase, subunit A, domain 2"/>
    <property type="match status" value="1"/>
</dbReference>
<accession>A0A8E0V584</accession>
<proteinExistence type="predicted"/>
<evidence type="ECO:0000256" key="4">
    <source>
        <dbReference type="SAM" id="MobiDB-lite"/>
    </source>
</evidence>
<dbReference type="AlphaFoldDB" id="A0A8E0V584"/>
<protein>
    <recommendedName>
        <fullName evidence="5">FAD-binding domain-containing protein</fullName>
    </recommendedName>
</protein>
<keyword evidence="3" id="KW-0560">Oxidoreductase</keyword>
<evidence type="ECO:0000256" key="1">
    <source>
        <dbReference type="ARBA" id="ARBA00022630"/>
    </source>
</evidence>
<dbReference type="PRINTS" id="PR00420">
    <property type="entry name" value="RNGMNOXGNASE"/>
</dbReference>
<evidence type="ECO:0000256" key="3">
    <source>
        <dbReference type="ARBA" id="ARBA00023002"/>
    </source>
</evidence>
<dbReference type="Gene3D" id="3.50.50.60">
    <property type="entry name" value="FAD/NAD(P)-binding domain"/>
    <property type="match status" value="1"/>
</dbReference>
<feature type="region of interest" description="Disordered" evidence="4">
    <location>
        <begin position="520"/>
        <end position="542"/>
    </location>
</feature>